<reference evidence="1" key="1">
    <citation type="submission" date="2015-06" db="EMBL/GenBank/DDBJ databases">
        <authorList>
            <person name="Joergensen T."/>
        </authorList>
    </citation>
    <scope>NUCLEOTIDE SEQUENCE</scope>
    <source>
        <plasmid evidence="1">pRGFK1067</plasmid>
    </source>
</reference>
<protein>
    <submittedName>
        <fullName evidence="1">Uncharacterized protein</fullName>
    </submittedName>
</protein>
<name>A0A0H5QKP5_9ZZZZ</name>
<evidence type="ECO:0000313" key="1">
    <source>
        <dbReference type="EMBL" id="CRY96352.1"/>
    </source>
</evidence>
<reference evidence="1" key="2">
    <citation type="submission" date="2015-07" db="EMBL/GenBank/DDBJ databases">
        <title>Plasmids, circular viruses and viroids from rat gut.</title>
        <authorList>
            <person name="Jorgensen T.J."/>
            <person name="Hansen M.A."/>
            <person name="Xu Z."/>
            <person name="Tabak M.A."/>
            <person name="Sorensen S.J."/>
            <person name="Hansen L.H."/>
        </authorList>
    </citation>
    <scope>NUCLEOTIDE SEQUENCE</scope>
    <source>
        <plasmid evidence="1">pRGFK1067</plasmid>
    </source>
</reference>
<accession>A0A0H5QKP5</accession>
<geneLocation type="plasmid" evidence="1">
    <name>pRGFK1067</name>
</geneLocation>
<proteinExistence type="predicted"/>
<dbReference type="AlphaFoldDB" id="A0A0H5QKP5"/>
<keyword evidence="1" id="KW-0614">Plasmid</keyword>
<sequence>MTDLNSKLQIAKANLLNHDNSIKNYTLRLPTDLSARFEALAEYSGKPKNTIFAEMIDLGMTYFVSSLDEIERFEIGTLYDEHKEQMMIDATMGNK</sequence>
<organism evidence="1">
    <name type="scientific">uncultured prokaryote</name>
    <dbReference type="NCBI Taxonomy" id="198431"/>
    <lineage>
        <taxon>unclassified sequences</taxon>
        <taxon>environmental samples</taxon>
    </lineage>
</organism>
<dbReference type="EMBL" id="LN853648">
    <property type="protein sequence ID" value="CRY96352.1"/>
    <property type="molecule type" value="Genomic_DNA"/>
</dbReference>